<dbReference type="Gene3D" id="3.30.450.40">
    <property type="match status" value="1"/>
</dbReference>
<organism evidence="5 6">
    <name type="scientific">Marinobacterium zhoushanense</name>
    <dbReference type="NCBI Taxonomy" id="1679163"/>
    <lineage>
        <taxon>Bacteria</taxon>
        <taxon>Pseudomonadati</taxon>
        <taxon>Pseudomonadota</taxon>
        <taxon>Gammaproteobacteria</taxon>
        <taxon>Oceanospirillales</taxon>
        <taxon>Oceanospirillaceae</taxon>
        <taxon>Marinobacterium</taxon>
    </lineage>
</organism>
<dbReference type="CDD" id="cd01949">
    <property type="entry name" value="GGDEF"/>
    <property type="match status" value="1"/>
</dbReference>
<dbReference type="SMART" id="SM00086">
    <property type="entry name" value="PAC"/>
    <property type="match status" value="3"/>
</dbReference>
<dbReference type="InterPro" id="IPR035965">
    <property type="entry name" value="PAS-like_dom_sf"/>
</dbReference>
<dbReference type="Pfam" id="PF13426">
    <property type="entry name" value="PAS_9"/>
    <property type="match status" value="2"/>
</dbReference>
<dbReference type="Gene3D" id="3.30.450.20">
    <property type="entry name" value="PAS domain"/>
    <property type="match status" value="3"/>
</dbReference>
<evidence type="ECO:0000259" key="4">
    <source>
        <dbReference type="PROSITE" id="PS50887"/>
    </source>
</evidence>
<dbReference type="EMBL" id="BMIJ01000002">
    <property type="protein sequence ID" value="GGB85973.1"/>
    <property type="molecule type" value="Genomic_DNA"/>
</dbReference>
<comment type="caution">
    <text evidence="5">The sequence shown here is derived from an EMBL/GenBank/DDBJ whole genome shotgun (WGS) entry which is preliminary data.</text>
</comment>
<dbReference type="InterPro" id="IPR003018">
    <property type="entry name" value="GAF"/>
</dbReference>
<dbReference type="SMART" id="SM00091">
    <property type="entry name" value="PAS"/>
    <property type="match status" value="2"/>
</dbReference>
<sequence>MVWIMSDELVVNLMSTLSMLLLTLIGCFQLRHQRQLVIDARQDRLTRGCRDLPYIGVSLIDLQDDRWYWNNETLGQFLGTDPQSLSWDVFMTTLCAQERERAEEIYRRFKSGDGGHVHTEHPITRLNDGANRWLEIDLHRVTDLDGQCYLLAMTHDITEQRQAIISLQRQRDLYETLSQTNKIIVRSRDSQTMLDEICAVAVKHAQLNHAWIGRIVDGKLRPVACSSDDLPLLQKVFDGIDHLDESSPTRSTLREGRVSVCNDAGENTWNPFTRELAGSAKIASIAAFPLRRDGVLVGNLTLYSNEPGFFDSLVLRTLAEIAGDIGYALGNIKRQQRMETGRQIIESSPVVILRWSAQTPHHLLFASENIQRWGYSAVDLHDTSVMQLVAKEDRQRVEALIERMVSGGRHLSQNRFRILTGEGETRWVEAQIVWHGPSDQAAGMEAVVRDVHARKQHEDRLNLAAAVFRSTREGVVITDGQQRILEVNPAFTALLGYDPVEVVGKTPQLFSSGRHDPEFYKAMWQALDQQGYWQGEIWNRRRDGQLIPELLSITRVDDPDGGERRYVGVFADISELKRSSERIDYLAHTDAVTELPNRTELLTMLDQALKISRRHSSAVALLILDLDHFKDINDSYGHGIGDELLKQVATRLRAHLRASDSLARLGGDEFAVLLTELARPLDAADIARELIALISEPFRLSNGMEIQSGVSIGISVTADGDIVDTLEMLKQADAALYRAKSLGRGSFSFYVKELSDRATHRVEMEMRLRRAIEMGQLEVFYQPQVEIASGRIIGAEALLRWRDDERGYIPPDQFIPLAEQSELIVKLSNWVLEQVSRQGRLWLDQGYAPLRLAVNLSPNQLRNAELIQHIDTTLQATGFPAEQLELELTEGTLMHDPEQAAERLNQLRKLGISISLDDFGTGYSSLAYLKRFPLSVLKIDKSFTRGLPQDLEDCAISRTVVAMGHALGMTVLAEGVETQEQLEYLRDLGCDVYQGYLCSPAVPAKQFVELLSPNDKR</sequence>
<dbReference type="Pfam" id="PF08447">
    <property type="entry name" value="PAS_3"/>
    <property type="match status" value="1"/>
</dbReference>
<evidence type="ECO:0008006" key="7">
    <source>
        <dbReference type="Google" id="ProtNLM"/>
    </source>
</evidence>
<name>A0ABQ1K4B4_9GAMM</name>
<dbReference type="Pfam" id="PF00990">
    <property type="entry name" value="GGDEF"/>
    <property type="match status" value="1"/>
</dbReference>
<dbReference type="PROSITE" id="PS50883">
    <property type="entry name" value="EAL"/>
    <property type="match status" value="1"/>
</dbReference>
<dbReference type="InterPro" id="IPR043128">
    <property type="entry name" value="Rev_trsase/Diguanyl_cyclase"/>
</dbReference>
<feature type="domain" description="GGDEF" evidence="4">
    <location>
        <begin position="617"/>
        <end position="752"/>
    </location>
</feature>
<evidence type="ECO:0000259" key="3">
    <source>
        <dbReference type="PROSITE" id="PS50883"/>
    </source>
</evidence>
<evidence type="ECO:0000313" key="6">
    <source>
        <dbReference type="Proteomes" id="UP000629025"/>
    </source>
</evidence>
<dbReference type="NCBIfam" id="TIGR00254">
    <property type="entry name" value="GGDEF"/>
    <property type="match status" value="1"/>
</dbReference>
<dbReference type="InterPro" id="IPR000700">
    <property type="entry name" value="PAS-assoc_C"/>
</dbReference>
<reference evidence="6" key="1">
    <citation type="journal article" date="2019" name="Int. J. Syst. Evol. Microbiol.">
        <title>The Global Catalogue of Microorganisms (GCM) 10K type strain sequencing project: providing services to taxonomists for standard genome sequencing and annotation.</title>
        <authorList>
            <consortium name="The Broad Institute Genomics Platform"/>
            <consortium name="The Broad Institute Genome Sequencing Center for Infectious Disease"/>
            <person name="Wu L."/>
            <person name="Ma J."/>
        </authorList>
    </citation>
    <scope>NUCLEOTIDE SEQUENCE [LARGE SCALE GENOMIC DNA]</scope>
    <source>
        <strain evidence="6">CGMCC 1.15341</strain>
    </source>
</reference>
<evidence type="ECO:0000259" key="1">
    <source>
        <dbReference type="PROSITE" id="PS50112"/>
    </source>
</evidence>
<dbReference type="InterPro" id="IPR029787">
    <property type="entry name" value="Nucleotide_cyclase"/>
</dbReference>
<dbReference type="PANTHER" id="PTHR44757:SF2">
    <property type="entry name" value="BIOFILM ARCHITECTURE MAINTENANCE PROTEIN MBAA"/>
    <property type="match status" value="1"/>
</dbReference>
<evidence type="ECO:0000259" key="2">
    <source>
        <dbReference type="PROSITE" id="PS50113"/>
    </source>
</evidence>
<dbReference type="NCBIfam" id="TIGR00229">
    <property type="entry name" value="sensory_box"/>
    <property type="match status" value="2"/>
</dbReference>
<dbReference type="InterPro" id="IPR000160">
    <property type="entry name" value="GGDEF_dom"/>
</dbReference>
<dbReference type="InterPro" id="IPR052155">
    <property type="entry name" value="Biofilm_reg_signaling"/>
</dbReference>
<dbReference type="CDD" id="cd00130">
    <property type="entry name" value="PAS"/>
    <property type="match status" value="2"/>
</dbReference>
<dbReference type="SUPFAM" id="SSF55781">
    <property type="entry name" value="GAF domain-like"/>
    <property type="match status" value="1"/>
</dbReference>
<feature type="domain" description="PAC" evidence="2">
    <location>
        <begin position="533"/>
        <end position="585"/>
    </location>
</feature>
<keyword evidence="6" id="KW-1185">Reference proteome</keyword>
<dbReference type="PROSITE" id="PS50887">
    <property type="entry name" value="GGDEF"/>
    <property type="match status" value="1"/>
</dbReference>
<dbReference type="InterPro" id="IPR035919">
    <property type="entry name" value="EAL_sf"/>
</dbReference>
<feature type="domain" description="PAC" evidence="2">
    <location>
        <begin position="117"/>
        <end position="169"/>
    </location>
</feature>
<dbReference type="SUPFAM" id="SSF141868">
    <property type="entry name" value="EAL domain-like"/>
    <property type="match status" value="1"/>
</dbReference>
<dbReference type="InterPro" id="IPR001610">
    <property type="entry name" value="PAC"/>
</dbReference>
<dbReference type="InterPro" id="IPR000014">
    <property type="entry name" value="PAS"/>
</dbReference>
<dbReference type="PANTHER" id="PTHR44757">
    <property type="entry name" value="DIGUANYLATE CYCLASE DGCP"/>
    <property type="match status" value="1"/>
</dbReference>
<dbReference type="InterPro" id="IPR001633">
    <property type="entry name" value="EAL_dom"/>
</dbReference>
<dbReference type="PROSITE" id="PS50113">
    <property type="entry name" value="PAC"/>
    <property type="match status" value="2"/>
</dbReference>
<dbReference type="Gene3D" id="3.30.70.270">
    <property type="match status" value="1"/>
</dbReference>
<dbReference type="Proteomes" id="UP000629025">
    <property type="component" value="Unassembled WGS sequence"/>
</dbReference>
<dbReference type="SMART" id="SM00267">
    <property type="entry name" value="GGDEF"/>
    <property type="match status" value="1"/>
</dbReference>
<dbReference type="PROSITE" id="PS50112">
    <property type="entry name" value="PAS"/>
    <property type="match status" value="1"/>
</dbReference>
<dbReference type="SUPFAM" id="SSF55073">
    <property type="entry name" value="Nucleotide cyclase"/>
    <property type="match status" value="1"/>
</dbReference>
<proteinExistence type="predicted"/>
<feature type="domain" description="EAL" evidence="3">
    <location>
        <begin position="761"/>
        <end position="1015"/>
    </location>
</feature>
<dbReference type="SMART" id="SM00052">
    <property type="entry name" value="EAL"/>
    <property type="match status" value="1"/>
</dbReference>
<gene>
    <name evidence="5" type="ORF">GCM10011352_09810</name>
</gene>
<feature type="domain" description="PAS" evidence="1">
    <location>
        <begin position="460"/>
        <end position="506"/>
    </location>
</feature>
<dbReference type="SUPFAM" id="SSF55785">
    <property type="entry name" value="PYP-like sensor domain (PAS domain)"/>
    <property type="match status" value="3"/>
</dbReference>
<dbReference type="InterPro" id="IPR029016">
    <property type="entry name" value="GAF-like_dom_sf"/>
</dbReference>
<evidence type="ECO:0000313" key="5">
    <source>
        <dbReference type="EMBL" id="GGB85973.1"/>
    </source>
</evidence>
<protein>
    <recommendedName>
        <fullName evidence="7">PAS domain S-box-containing protein/diguanylate cyclase (GGDEF)-like protein</fullName>
    </recommendedName>
</protein>
<dbReference type="Pfam" id="PF00563">
    <property type="entry name" value="EAL"/>
    <property type="match status" value="1"/>
</dbReference>
<accession>A0ABQ1K4B4</accession>
<dbReference type="Gene3D" id="3.20.20.450">
    <property type="entry name" value="EAL domain"/>
    <property type="match status" value="1"/>
</dbReference>
<dbReference type="CDD" id="cd01948">
    <property type="entry name" value="EAL"/>
    <property type="match status" value="1"/>
</dbReference>
<dbReference type="Pfam" id="PF13185">
    <property type="entry name" value="GAF_2"/>
    <property type="match status" value="1"/>
</dbReference>
<dbReference type="InterPro" id="IPR013655">
    <property type="entry name" value="PAS_fold_3"/>
</dbReference>